<feature type="non-terminal residue" evidence="1">
    <location>
        <position position="84"/>
    </location>
</feature>
<protein>
    <submittedName>
        <fullName evidence="1">Uncharacterized protein</fullName>
    </submittedName>
</protein>
<gene>
    <name evidence="1" type="primary">Nfu_g_1_025312</name>
</gene>
<reference evidence="1" key="1">
    <citation type="submission" date="2016-05" db="EMBL/GenBank/DDBJ databases">
        <authorList>
            <person name="Lavstsen T."/>
            <person name="Jespersen J.S."/>
        </authorList>
    </citation>
    <scope>NUCLEOTIDE SEQUENCE</scope>
    <source>
        <tissue evidence="1">Brain</tissue>
    </source>
</reference>
<dbReference type="AlphaFoldDB" id="A0A1A8KP37"/>
<dbReference type="EMBL" id="HAEE01014092">
    <property type="protein sequence ID" value="SBR34142.1"/>
    <property type="molecule type" value="Transcribed_RNA"/>
</dbReference>
<feature type="non-terminal residue" evidence="1">
    <location>
        <position position="1"/>
    </location>
</feature>
<accession>A0A1A8KP37</accession>
<evidence type="ECO:0000313" key="1">
    <source>
        <dbReference type="EMBL" id="SBR34142.1"/>
    </source>
</evidence>
<reference evidence="1" key="2">
    <citation type="submission" date="2016-06" db="EMBL/GenBank/DDBJ databases">
        <title>The genome of a short-lived fish provides insights into sex chromosome evolution and the genetic control of aging.</title>
        <authorList>
            <person name="Reichwald K."/>
            <person name="Felder M."/>
            <person name="Petzold A."/>
            <person name="Koch P."/>
            <person name="Groth M."/>
            <person name="Platzer M."/>
        </authorList>
    </citation>
    <scope>NUCLEOTIDE SEQUENCE</scope>
    <source>
        <tissue evidence="1">Brain</tissue>
    </source>
</reference>
<sequence>VGELAQLVATKYVCAPLSPDVNNEKMYFLKCIKAKLSSLHNGTILVLSWQRFTGFHFPTGHSMNSFYLFISFFRAVPLRTLGIC</sequence>
<name>A0A1A8KP37_NOTKU</name>
<organism evidence="1">
    <name type="scientific">Nothobranchius kuhntae</name>
    <name type="common">Beira killifish</name>
    <dbReference type="NCBI Taxonomy" id="321403"/>
    <lineage>
        <taxon>Eukaryota</taxon>
        <taxon>Metazoa</taxon>
        <taxon>Chordata</taxon>
        <taxon>Craniata</taxon>
        <taxon>Vertebrata</taxon>
        <taxon>Euteleostomi</taxon>
        <taxon>Actinopterygii</taxon>
        <taxon>Neopterygii</taxon>
        <taxon>Teleostei</taxon>
        <taxon>Neoteleostei</taxon>
        <taxon>Acanthomorphata</taxon>
        <taxon>Ovalentaria</taxon>
        <taxon>Atherinomorphae</taxon>
        <taxon>Cyprinodontiformes</taxon>
        <taxon>Nothobranchiidae</taxon>
        <taxon>Nothobranchius</taxon>
    </lineage>
</organism>
<proteinExistence type="predicted"/>